<reference evidence="16" key="1">
    <citation type="submission" date="2021-03" db="EMBL/GenBank/DDBJ databases">
        <authorList>
            <person name="Tagirdzhanova G."/>
        </authorList>
    </citation>
    <scope>NUCLEOTIDE SEQUENCE</scope>
</reference>
<dbReference type="AlphaFoldDB" id="A0A8H3I712"/>
<comment type="pathway">
    <text evidence="2">Protein modification; protein ubiquitination.</text>
</comment>
<dbReference type="EMBL" id="CAJPDQ010000002">
    <property type="protein sequence ID" value="CAF9905690.1"/>
    <property type="molecule type" value="Genomic_DNA"/>
</dbReference>
<dbReference type="InterPro" id="IPR006845">
    <property type="entry name" value="Pex_N"/>
</dbReference>
<keyword evidence="14" id="KW-0576">Peroxisome</keyword>
<dbReference type="GO" id="GO:0016740">
    <property type="term" value="F:transferase activity"/>
    <property type="evidence" value="ECO:0007669"/>
    <property type="project" value="UniProtKB-KW"/>
</dbReference>
<evidence type="ECO:0000256" key="5">
    <source>
        <dbReference type="ARBA" id="ARBA00022679"/>
    </source>
</evidence>
<organism evidence="16 17">
    <name type="scientific">Gomphillus americanus</name>
    <dbReference type="NCBI Taxonomy" id="1940652"/>
    <lineage>
        <taxon>Eukaryota</taxon>
        <taxon>Fungi</taxon>
        <taxon>Dikarya</taxon>
        <taxon>Ascomycota</taxon>
        <taxon>Pezizomycotina</taxon>
        <taxon>Lecanoromycetes</taxon>
        <taxon>OSLEUM clade</taxon>
        <taxon>Ostropomycetidae</taxon>
        <taxon>Ostropales</taxon>
        <taxon>Graphidaceae</taxon>
        <taxon>Gomphilloideae</taxon>
        <taxon>Gomphillus</taxon>
    </lineage>
</organism>
<gene>
    <name evidence="16" type="ORF">GOMPHAMPRED_003323</name>
</gene>
<evidence type="ECO:0000313" key="16">
    <source>
        <dbReference type="EMBL" id="CAF9905690.1"/>
    </source>
</evidence>
<keyword evidence="7" id="KW-0479">Metal-binding</keyword>
<evidence type="ECO:0000256" key="6">
    <source>
        <dbReference type="ARBA" id="ARBA00022692"/>
    </source>
</evidence>
<keyword evidence="11" id="KW-0653">Protein transport</keyword>
<keyword evidence="9" id="KW-0833">Ubl conjugation pathway</keyword>
<comment type="similarity">
    <text evidence="3">Belongs to the pex2/pex10/pex12 family.</text>
</comment>
<dbReference type="InterPro" id="IPR025654">
    <property type="entry name" value="PEX2/10"/>
</dbReference>
<keyword evidence="10" id="KW-0862">Zinc</keyword>
<keyword evidence="12" id="KW-1133">Transmembrane helix</keyword>
<keyword evidence="6" id="KW-0812">Transmembrane</keyword>
<sequence length="388" mass="44023">MTTDSFAAAQQRIAARRLSRLAEVQRDTGARKQQLLTIRSRIRLPGTEFGLGLLDWLKDGKGTRPAFRVGQLDAELLDDELLDLLKNQIGEGLKLFGSTLIQDWNSEAILLLRATLFKLSIWDHNASYGASLQGLEYRRVDGSKPFAWQKAVYGLVIVGGRYGWSKWEQQLIDKNNIWSSITNFASSVHDIASLVSFMVFLVNGRYRTLLDRVLRLRLVVPSNQVRREVSFEYLNRQLVWHAFTEFLLFILPLMGINRWRRLLSKAWRKAKSLTTDEDEKGELSFLPERTCPICYQEQNPTSAEQIMSMTGGISGSVETDITNPYESGCGCKYCYVCLASRLADGEGFNCLRCGEVIRECHPWSGDVIEAKKTVTFQSDDGVDQLDDE</sequence>
<comment type="subcellular location">
    <subcellularLocation>
        <location evidence="1">Peroxisome membrane</location>
        <topology evidence="1">Multi-pass membrane protein</topology>
    </subcellularLocation>
</comment>
<evidence type="ECO:0000256" key="10">
    <source>
        <dbReference type="ARBA" id="ARBA00022833"/>
    </source>
</evidence>
<evidence type="ECO:0000313" key="17">
    <source>
        <dbReference type="Proteomes" id="UP000664169"/>
    </source>
</evidence>
<evidence type="ECO:0000256" key="7">
    <source>
        <dbReference type="ARBA" id="ARBA00022723"/>
    </source>
</evidence>
<proteinExistence type="inferred from homology"/>
<dbReference type="OrthoDB" id="1701437at2759"/>
<keyword evidence="13" id="KW-0472">Membrane</keyword>
<dbReference type="GO" id="GO:0016562">
    <property type="term" value="P:protein import into peroxisome matrix, receptor recycling"/>
    <property type="evidence" value="ECO:0007669"/>
    <property type="project" value="UniProtKB-ARBA"/>
</dbReference>
<evidence type="ECO:0000256" key="14">
    <source>
        <dbReference type="ARBA" id="ARBA00023140"/>
    </source>
</evidence>
<keyword evidence="17" id="KW-1185">Reference proteome</keyword>
<dbReference type="GO" id="GO:0016567">
    <property type="term" value="P:protein ubiquitination"/>
    <property type="evidence" value="ECO:0007669"/>
    <property type="project" value="UniProtKB-ARBA"/>
</dbReference>
<evidence type="ECO:0000256" key="1">
    <source>
        <dbReference type="ARBA" id="ARBA00004585"/>
    </source>
</evidence>
<dbReference type="PANTHER" id="PTHR23350:SF4">
    <property type="entry name" value="PEROXISOME BIOGENESIS FACTOR 2"/>
    <property type="match status" value="1"/>
</dbReference>
<evidence type="ECO:0000256" key="3">
    <source>
        <dbReference type="ARBA" id="ARBA00008704"/>
    </source>
</evidence>
<dbReference type="GO" id="GO:0008270">
    <property type="term" value="F:zinc ion binding"/>
    <property type="evidence" value="ECO:0007669"/>
    <property type="project" value="UniProtKB-KW"/>
</dbReference>
<keyword evidence="8" id="KW-0863">Zinc-finger</keyword>
<name>A0A8H3I712_9LECA</name>
<keyword evidence="4" id="KW-0813">Transport</keyword>
<evidence type="ECO:0000259" key="15">
    <source>
        <dbReference type="Pfam" id="PF04757"/>
    </source>
</evidence>
<evidence type="ECO:0000256" key="9">
    <source>
        <dbReference type="ARBA" id="ARBA00022786"/>
    </source>
</evidence>
<evidence type="ECO:0000256" key="8">
    <source>
        <dbReference type="ARBA" id="ARBA00022771"/>
    </source>
</evidence>
<evidence type="ECO:0000256" key="2">
    <source>
        <dbReference type="ARBA" id="ARBA00004906"/>
    </source>
</evidence>
<evidence type="ECO:0000256" key="11">
    <source>
        <dbReference type="ARBA" id="ARBA00022927"/>
    </source>
</evidence>
<accession>A0A8H3I712</accession>
<protein>
    <recommendedName>
        <fullName evidence="15">Pex N-terminal domain-containing protein</fullName>
    </recommendedName>
</protein>
<evidence type="ECO:0000256" key="13">
    <source>
        <dbReference type="ARBA" id="ARBA00023136"/>
    </source>
</evidence>
<evidence type="ECO:0000256" key="12">
    <source>
        <dbReference type="ARBA" id="ARBA00022989"/>
    </source>
</evidence>
<dbReference type="Pfam" id="PF04757">
    <property type="entry name" value="Pex2_Pex12"/>
    <property type="match status" value="1"/>
</dbReference>
<feature type="domain" description="Pex N-terminal" evidence="15">
    <location>
        <begin position="78"/>
        <end position="254"/>
    </location>
</feature>
<dbReference type="PANTHER" id="PTHR23350">
    <property type="entry name" value="PEROXISOME ASSEMBLY PROTEIN 10"/>
    <property type="match status" value="1"/>
</dbReference>
<dbReference type="GO" id="GO:0005778">
    <property type="term" value="C:peroxisomal membrane"/>
    <property type="evidence" value="ECO:0007669"/>
    <property type="project" value="UniProtKB-SubCell"/>
</dbReference>
<dbReference type="Proteomes" id="UP000664169">
    <property type="component" value="Unassembled WGS sequence"/>
</dbReference>
<keyword evidence="5" id="KW-0808">Transferase</keyword>
<evidence type="ECO:0000256" key="4">
    <source>
        <dbReference type="ARBA" id="ARBA00022448"/>
    </source>
</evidence>
<comment type="caution">
    <text evidence="16">The sequence shown here is derived from an EMBL/GenBank/DDBJ whole genome shotgun (WGS) entry which is preliminary data.</text>
</comment>